<organism evidence="3 4">
    <name type="scientific">Gluconobacter cerinus</name>
    <dbReference type="NCBI Taxonomy" id="38307"/>
    <lineage>
        <taxon>Bacteria</taxon>
        <taxon>Pseudomonadati</taxon>
        <taxon>Pseudomonadota</taxon>
        <taxon>Alphaproteobacteria</taxon>
        <taxon>Acetobacterales</taxon>
        <taxon>Acetobacteraceae</taxon>
        <taxon>Gluconobacter</taxon>
    </lineage>
</organism>
<keyword evidence="1" id="KW-1133">Transmembrane helix</keyword>
<evidence type="ECO:0000313" key="4">
    <source>
        <dbReference type="Proteomes" id="UP000077786"/>
    </source>
</evidence>
<reference evidence="3 4" key="2">
    <citation type="submission" date="2016-03" db="EMBL/GenBank/DDBJ databases">
        <title>Draft genome sequence of Gluconobacter cerinus strain CECT 9110.</title>
        <authorList>
            <person name="Sainz F."/>
            <person name="Mas A."/>
            <person name="Torija M.J."/>
        </authorList>
    </citation>
    <scope>NUCLEOTIDE SEQUENCE [LARGE SCALE GENOMIC DNA]</scope>
    <source>
        <strain evidence="3 4">CECT 9110</strain>
    </source>
</reference>
<keyword evidence="1" id="KW-0812">Transmembrane</keyword>
<dbReference type="AlphaFoldDB" id="A0A1B6VJR0"/>
<reference evidence="2" key="4">
    <citation type="submission" date="2023-01" db="EMBL/GenBank/DDBJ databases">
        <title>Draft genome sequence of Gluconobacter cerinus strain NBRC 3267.</title>
        <authorList>
            <person name="Sun Q."/>
            <person name="Mori K."/>
        </authorList>
    </citation>
    <scope>NUCLEOTIDE SEQUENCE</scope>
    <source>
        <strain evidence="2">NBRC 3267</strain>
    </source>
</reference>
<dbReference type="Proteomes" id="UP000077786">
    <property type="component" value="Unassembled WGS sequence"/>
</dbReference>
<dbReference type="GeneID" id="89650484"/>
<dbReference type="PATRIC" id="fig|38307.3.peg.2134"/>
<sequence>MGMIRRAKARIPDWPWRQIIGGIFAIIFVVVLSVIGSHALILAGEWHLP</sequence>
<proteinExistence type="predicted"/>
<evidence type="ECO:0000313" key="3">
    <source>
        <dbReference type="EMBL" id="OAJ67465.1"/>
    </source>
</evidence>
<gene>
    <name evidence="3" type="ORF">A0123_02065</name>
    <name evidence="2" type="ORF">GCM10007867_17880</name>
</gene>
<reference evidence="5" key="3">
    <citation type="journal article" date="2019" name="Int. J. Syst. Evol. Microbiol.">
        <title>The Global Catalogue of Microorganisms (GCM) 10K type strain sequencing project: providing services to taxonomists for standard genome sequencing and annotation.</title>
        <authorList>
            <consortium name="The Broad Institute Genomics Platform"/>
            <consortium name="The Broad Institute Genome Sequencing Center for Infectious Disease"/>
            <person name="Wu L."/>
            <person name="Ma J."/>
        </authorList>
    </citation>
    <scope>NUCLEOTIDE SEQUENCE [LARGE SCALE GENOMIC DNA]</scope>
    <source>
        <strain evidence="5">NBRC 3267</strain>
    </source>
</reference>
<dbReference type="RefSeq" id="WP_167386128.1">
    <property type="nucleotide sequence ID" value="NZ_BEWM01000002.1"/>
</dbReference>
<evidence type="ECO:0000313" key="5">
    <source>
        <dbReference type="Proteomes" id="UP001156614"/>
    </source>
</evidence>
<dbReference type="Proteomes" id="UP001156614">
    <property type="component" value="Unassembled WGS sequence"/>
</dbReference>
<feature type="transmembrane region" description="Helical" evidence="1">
    <location>
        <begin position="20"/>
        <end position="43"/>
    </location>
</feature>
<name>A0A1B6VJR0_9PROT</name>
<evidence type="ECO:0000256" key="1">
    <source>
        <dbReference type="SAM" id="Phobius"/>
    </source>
</evidence>
<evidence type="ECO:0000313" key="2">
    <source>
        <dbReference type="EMBL" id="GLQ62943.1"/>
    </source>
</evidence>
<reference evidence="2" key="1">
    <citation type="journal article" date="2014" name="Int. J. Syst. Evol. Microbiol.">
        <title>Complete genome sequence of Corynebacterium casei LMG S-19264T (=DSM 44701T), isolated from a smear-ripened cheese.</title>
        <authorList>
            <consortium name="US DOE Joint Genome Institute (JGI-PGF)"/>
            <person name="Walter F."/>
            <person name="Albersmeier A."/>
            <person name="Kalinowski J."/>
            <person name="Ruckert C."/>
        </authorList>
    </citation>
    <scope>NUCLEOTIDE SEQUENCE</scope>
    <source>
        <strain evidence="2">NBRC 3267</strain>
    </source>
</reference>
<keyword evidence="1" id="KW-0472">Membrane</keyword>
<keyword evidence="5" id="KW-1185">Reference proteome</keyword>
<dbReference type="EMBL" id="LUTU01000008">
    <property type="protein sequence ID" value="OAJ67465.1"/>
    <property type="molecule type" value="Genomic_DNA"/>
</dbReference>
<accession>A0A1B6VJR0</accession>
<dbReference type="EMBL" id="BSNU01000003">
    <property type="protein sequence ID" value="GLQ62943.1"/>
    <property type="molecule type" value="Genomic_DNA"/>
</dbReference>
<protein>
    <submittedName>
        <fullName evidence="3">Uncharacterized protein</fullName>
    </submittedName>
</protein>
<comment type="caution">
    <text evidence="3">The sequence shown here is derived from an EMBL/GenBank/DDBJ whole genome shotgun (WGS) entry which is preliminary data.</text>
</comment>